<gene>
    <name evidence="6" type="ORF">G3M58_10255</name>
</gene>
<dbReference type="PANTHER" id="PTHR31321:SF57">
    <property type="entry name" value="PECTINESTERASE 53-RELATED"/>
    <property type="match status" value="1"/>
</dbReference>
<keyword evidence="3" id="KW-0063">Aspartyl esterase</keyword>
<evidence type="ECO:0000256" key="4">
    <source>
        <dbReference type="SAM" id="SignalP"/>
    </source>
</evidence>
<dbReference type="InterPro" id="IPR006311">
    <property type="entry name" value="TAT_signal"/>
</dbReference>
<dbReference type="InterPro" id="IPR012334">
    <property type="entry name" value="Pectin_lyas_fold"/>
</dbReference>
<dbReference type="AlphaFoldDB" id="A0A6G3WMU3"/>
<sequence length="369" mass="39370">MPLSRRRFLTVSAGAGAALGAAPAPARAAGRPRPFGRYGSPAARLTPGTLYVHPGGAGDVTTVRDAVAAANGTGHTLVIAPGTYRETVAVDRTRSEMTWIGASEDPRDVVVVYDNAAGTPKPGGGTHGTTGSATTTVQADGFSARWITFANDWLRADHPGTNGTQAVALKAQGDRSAFHHCRFLGHQDTLYADSMALGTFARQYFAHCYAEGDVDFVFGRATAVFEQCHFRTLSRTDLAGAPYGFVFAPSTAGANPLGYLVTRSRVSSEAPDGYYKLARPWVPSSDTTARPMLTVRDTRLGPGIDAVAPYANMSDTYPWQSQRFAEYRNTGPGAAVTVPANRPQLTPRQARSATRAAWLGDWEPWKEVC</sequence>
<dbReference type="SUPFAM" id="SSF51126">
    <property type="entry name" value="Pectin lyase-like"/>
    <property type="match status" value="1"/>
</dbReference>
<evidence type="ECO:0000256" key="2">
    <source>
        <dbReference type="ARBA" id="ARBA00022801"/>
    </source>
</evidence>
<reference evidence="6" key="1">
    <citation type="submission" date="2020-01" db="EMBL/GenBank/DDBJ databases">
        <title>Insect and environment-associated Actinomycetes.</title>
        <authorList>
            <person name="Currrie C."/>
            <person name="Chevrette M."/>
            <person name="Carlson C."/>
            <person name="Stubbendieck R."/>
            <person name="Wendt-Pienkowski E."/>
        </authorList>
    </citation>
    <scope>NUCLEOTIDE SEQUENCE</scope>
    <source>
        <strain evidence="6">SID7499</strain>
    </source>
</reference>
<keyword evidence="4" id="KW-0732">Signal</keyword>
<feature type="chain" id="PRO_5026099639" evidence="4">
    <location>
        <begin position="29"/>
        <end position="369"/>
    </location>
</feature>
<dbReference type="GO" id="GO:0042545">
    <property type="term" value="P:cell wall modification"/>
    <property type="evidence" value="ECO:0007669"/>
    <property type="project" value="InterPro"/>
</dbReference>
<proteinExistence type="inferred from homology"/>
<dbReference type="EMBL" id="JAAGMN010001111">
    <property type="protein sequence ID" value="NEE06826.1"/>
    <property type="molecule type" value="Genomic_DNA"/>
</dbReference>
<name>A0A6G3WMU3_9ACTN</name>
<evidence type="ECO:0000256" key="1">
    <source>
        <dbReference type="ARBA" id="ARBA00008891"/>
    </source>
</evidence>
<protein>
    <submittedName>
        <fullName evidence="6">Pectin esterase</fullName>
    </submittedName>
</protein>
<dbReference type="GO" id="GO:0009279">
    <property type="term" value="C:cell outer membrane"/>
    <property type="evidence" value="ECO:0007669"/>
    <property type="project" value="TreeGrafter"/>
</dbReference>
<comment type="similarity">
    <text evidence="1">Belongs to the pectinesterase family.</text>
</comment>
<evidence type="ECO:0000313" key="6">
    <source>
        <dbReference type="EMBL" id="NEE06826.1"/>
    </source>
</evidence>
<accession>A0A6G3WMU3</accession>
<organism evidence="6">
    <name type="scientific">Streptomyces sp. SID7499</name>
    <dbReference type="NCBI Taxonomy" id="2706086"/>
    <lineage>
        <taxon>Bacteria</taxon>
        <taxon>Bacillati</taxon>
        <taxon>Actinomycetota</taxon>
        <taxon>Actinomycetes</taxon>
        <taxon>Kitasatosporales</taxon>
        <taxon>Streptomycetaceae</taxon>
        <taxon>Streptomyces</taxon>
    </lineage>
</organism>
<comment type="caution">
    <text evidence="6">The sequence shown here is derived from an EMBL/GenBank/DDBJ whole genome shotgun (WGS) entry which is preliminary data.</text>
</comment>
<dbReference type="PROSITE" id="PS51318">
    <property type="entry name" value="TAT"/>
    <property type="match status" value="1"/>
</dbReference>
<feature type="domain" description="Pectinesterase catalytic" evidence="5">
    <location>
        <begin position="52"/>
        <end position="337"/>
    </location>
</feature>
<dbReference type="InterPro" id="IPR000070">
    <property type="entry name" value="Pectinesterase_cat"/>
</dbReference>
<dbReference type="GO" id="GO:0030599">
    <property type="term" value="F:pectinesterase activity"/>
    <property type="evidence" value="ECO:0007669"/>
    <property type="project" value="InterPro"/>
</dbReference>
<dbReference type="InterPro" id="IPR011050">
    <property type="entry name" value="Pectin_lyase_fold/virulence"/>
</dbReference>
<dbReference type="Gene3D" id="2.160.20.10">
    <property type="entry name" value="Single-stranded right-handed beta-helix, Pectin lyase-like"/>
    <property type="match status" value="1"/>
</dbReference>
<dbReference type="Pfam" id="PF01095">
    <property type="entry name" value="Pectinesterase"/>
    <property type="match status" value="1"/>
</dbReference>
<evidence type="ECO:0000256" key="3">
    <source>
        <dbReference type="ARBA" id="ARBA00023085"/>
    </source>
</evidence>
<feature type="signal peptide" evidence="4">
    <location>
        <begin position="1"/>
        <end position="28"/>
    </location>
</feature>
<dbReference type="PANTHER" id="PTHR31321">
    <property type="entry name" value="ACYL-COA THIOESTER HYDROLASE YBHC-RELATED"/>
    <property type="match status" value="1"/>
</dbReference>
<evidence type="ECO:0000259" key="5">
    <source>
        <dbReference type="Pfam" id="PF01095"/>
    </source>
</evidence>
<keyword evidence="2" id="KW-0378">Hydrolase</keyword>